<name>A0ABT4JYN7_9GAMM</name>
<gene>
    <name evidence="1" type="ORF">O1D97_18370</name>
</gene>
<dbReference type="EMBL" id="JAPUBN010000024">
    <property type="protein sequence ID" value="MCZ2723519.1"/>
    <property type="molecule type" value="Genomic_DNA"/>
</dbReference>
<evidence type="ECO:0000313" key="2">
    <source>
        <dbReference type="Proteomes" id="UP001149719"/>
    </source>
</evidence>
<dbReference type="Proteomes" id="UP001149719">
    <property type="component" value="Unassembled WGS sequence"/>
</dbReference>
<accession>A0ABT4JYN7</accession>
<sequence>MSDLPQEHENLVAEPDENVLIAALRNQDDIPILMDIVGDHVSLSVSQEVHLSDKMEKEFTQEDCTGVVADNGLPRASSDVEKISLTEFDSAQLHKAISTVIERLLPTIVSNVVAELTSDIDKRSTKKD</sequence>
<organism evidence="1 2">
    <name type="scientific">Marinomonas phaeophyticola</name>
    <dbReference type="NCBI Taxonomy" id="3004091"/>
    <lineage>
        <taxon>Bacteria</taxon>
        <taxon>Pseudomonadati</taxon>
        <taxon>Pseudomonadota</taxon>
        <taxon>Gammaproteobacteria</taxon>
        <taxon>Oceanospirillales</taxon>
        <taxon>Oceanospirillaceae</taxon>
        <taxon>Marinomonas</taxon>
    </lineage>
</organism>
<dbReference type="RefSeq" id="WP_269127646.1">
    <property type="nucleotide sequence ID" value="NZ_JAPUBN010000024.1"/>
</dbReference>
<reference evidence="1" key="1">
    <citation type="submission" date="2022-12" db="EMBL/GenBank/DDBJ databases">
        <title>Marinomonas 15G1-11 sp. nov, isolated from marine algae.</title>
        <authorList>
            <person name="Butt M."/>
            <person name="Choi D.G."/>
            <person name="Kim J.M."/>
            <person name="Lee J.K."/>
            <person name="Baek J.H."/>
            <person name="Jeon C.O."/>
        </authorList>
    </citation>
    <scope>NUCLEOTIDE SEQUENCE</scope>
    <source>
        <strain evidence="1">15G1-11</strain>
    </source>
</reference>
<proteinExistence type="predicted"/>
<protein>
    <submittedName>
        <fullName evidence="1">Uncharacterized protein</fullName>
    </submittedName>
</protein>
<evidence type="ECO:0000313" key="1">
    <source>
        <dbReference type="EMBL" id="MCZ2723519.1"/>
    </source>
</evidence>
<comment type="caution">
    <text evidence="1">The sequence shown here is derived from an EMBL/GenBank/DDBJ whole genome shotgun (WGS) entry which is preliminary data.</text>
</comment>
<keyword evidence="2" id="KW-1185">Reference proteome</keyword>